<dbReference type="PANTHER" id="PTHR11987:SF50">
    <property type="entry name" value="ALPHA-2,8-SIALYLTRANSFERASE 8F"/>
    <property type="match status" value="1"/>
</dbReference>
<proteinExistence type="inferred from homology"/>
<keyword evidence="9" id="KW-0472">Membrane</keyword>
<dbReference type="InterPro" id="IPR050943">
    <property type="entry name" value="Glycosyltr_29_Sialyltrsf"/>
</dbReference>
<gene>
    <name evidence="11" type="primary">LOC120434039</name>
</gene>
<protein>
    <recommendedName>
        <fullName evidence="13">ST8 alpha-N-acetyl-neuraminide alpha-2,8-sialyltransferase 6</fullName>
    </recommendedName>
</protein>
<dbReference type="GO" id="GO:0003828">
    <property type="term" value="F:alpha-N-acetylneuraminate alpha-2,8-sialyltransferase activity"/>
    <property type="evidence" value="ECO:0007669"/>
    <property type="project" value="TreeGrafter"/>
</dbReference>
<dbReference type="Pfam" id="PF00777">
    <property type="entry name" value="Glyco_transf_29"/>
    <property type="match status" value="1"/>
</dbReference>
<dbReference type="GO" id="GO:0000139">
    <property type="term" value="C:Golgi membrane"/>
    <property type="evidence" value="ECO:0007669"/>
    <property type="project" value="UniProtKB-SubCell"/>
</dbReference>
<dbReference type="GO" id="GO:0009311">
    <property type="term" value="P:oligosaccharide metabolic process"/>
    <property type="evidence" value="ECO:0007669"/>
    <property type="project" value="TreeGrafter"/>
</dbReference>
<dbReference type="GO" id="GO:0006491">
    <property type="term" value="P:N-glycan processing"/>
    <property type="evidence" value="ECO:0007669"/>
    <property type="project" value="TreeGrafter"/>
</dbReference>
<accession>A0AAZ1X0V5</accession>
<keyword evidence="4" id="KW-0808">Transferase</keyword>
<dbReference type="Gene3D" id="3.90.1480.20">
    <property type="entry name" value="Glycosyl transferase family 29"/>
    <property type="match status" value="1"/>
</dbReference>
<reference evidence="12" key="1">
    <citation type="submission" date="2020-03" db="EMBL/GenBank/DDBJ databases">
        <title>Evolution of repeat sequences and sex chromosomes of tilapia species revealed by chromosome-level genomes.</title>
        <authorList>
            <person name="Xu L."/>
            <person name="Tao W."/>
            <person name="Wang D."/>
            <person name="Zhou Q."/>
        </authorList>
    </citation>
    <scope>NUCLEOTIDE SEQUENCE [LARGE SCALE GENOMIC DNA]</scope>
    <source>
        <strain evidence="12">Israel</strain>
    </source>
</reference>
<keyword evidence="7" id="KW-1133">Transmembrane helix</keyword>
<evidence type="ECO:0000256" key="4">
    <source>
        <dbReference type="ARBA" id="ARBA00022679"/>
    </source>
</evidence>
<evidence type="ECO:0000256" key="8">
    <source>
        <dbReference type="ARBA" id="ARBA00023034"/>
    </source>
</evidence>
<sequence length="434" mass="48846">MRKKLSIMINLLCLGSLLTTLIWYTFEDSFVELHRPIPQRSAPKPSELCKGCKEVIDKVKKLYNQTWKKHEENYHRFSLQLSINCNGSNNGIVTQENTPVGSKIVCDKDRSVISVTPELFKIFIKENPFSKKRWDTCSIVGSGGILTNSGCGKMIDSADFVIRCNLPPVENEFHNDVGMKTNLVTANPSLFMNKYGSLMGRRRAFADSLHQYGNSLLLFPCFSYGGTRPVCQRAVYAIEDMDIPIQSIFLNPRMALTKLLNNRPDTPYFRPPPLHFRILNSCDQQKVISWDFKDETAKALTTKRNKVIAITDGESVTKVTIFEEFASKVQQGGSFIMRGYDLRGTVPPFSINVTSKTQFFRAPTLNVKEDLYKQADQLLHPPAPLTALQMSSASGGLITAQGEVVEVGICGCIRIYIALGFQITHYCLYCLHLK</sequence>
<dbReference type="InterPro" id="IPR001675">
    <property type="entry name" value="Glyco_trans_29"/>
</dbReference>
<keyword evidence="12" id="KW-1185">Reference proteome</keyword>
<dbReference type="Proteomes" id="UP000472276">
    <property type="component" value="Unassembled WGS sequence"/>
</dbReference>
<reference evidence="11" key="2">
    <citation type="submission" date="2025-08" db="UniProtKB">
        <authorList>
            <consortium name="Ensembl"/>
        </authorList>
    </citation>
    <scope>IDENTIFICATION</scope>
</reference>
<keyword evidence="6" id="KW-0735">Signal-anchor</keyword>
<evidence type="ECO:0000256" key="3">
    <source>
        <dbReference type="ARBA" id="ARBA00022676"/>
    </source>
</evidence>
<evidence type="ECO:0000256" key="1">
    <source>
        <dbReference type="ARBA" id="ARBA00004323"/>
    </source>
</evidence>
<keyword evidence="5" id="KW-0812">Transmembrane</keyword>
<dbReference type="AlphaFoldDB" id="A0AAZ1X0V5"/>
<evidence type="ECO:0000256" key="9">
    <source>
        <dbReference type="ARBA" id="ARBA00023136"/>
    </source>
</evidence>
<evidence type="ECO:0008006" key="13">
    <source>
        <dbReference type="Google" id="ProtNLM"/>
    </source>
</evidence>
<dbReference type="InterPro" id="IPR038578">
    <property type="entry name" value="GT29-like_sf"/>
</dbReference>
<keyword evidence="10" id="KW-0325">Glycoprotein</keyword>
<evidence type="ECO:0000256" key="6">
    <source>
        <dbReference type="ARBA" id="ARBA00022968"/>
    </source>
</evidence>
<comment type="subcellular location">
    <subcellularLocation>
        <location evidence="1">Golgi apparatus membrane</location>
        <topology evidence="1">Single-pass type II membrane protein</topology>
    </subcellularLocation>
</comment>
<evidence type="ECO:0000313" key="12">
    <source>
        <dbReference type="Proteomes" id="UP000472276"/>
    </source>
</evidence>
<name>A0AAZ1X0V5_OREAU</name>
<evidence type="ECO:0000313" key="11">
    <source>
        <dbReference type="Ensembl" id="ENSOABP00000061348.1"/>
    </source>
</evidence>
<evidence type="ECO:0000256" key="10">
    <source>
        <dbReference type="ARBA" id="ARBA00023180"/>
    </source>
</evidence>
<evidence type="ECO:0000256" key="5">
    <source>
        <dbReference type="ARBA" id="ARBA00022692"/>
    </source>
</evidence>
<reference evidence="11" key="3">
    <citation type="submission" date="2025-09" db="UniProtKB">
        <authorList>
            <consortium name="Ensembl"/>
        </authorList>
    </citation>
    <scope>IDENTIFICATION</scope>
</reference>
<evidence type="ECO:0000256" key="7">
    <source>
        <dbReference type="ARBA" id="ARBA00022989"/>
    </source>
</evidence>
<dbReference type="PANTHER" id="PTHR11987">
    <property type="entry name" value="ALPHA-2,8-SIALYLTRANSFERASE"/>
    <property type="match status" value="1"/>
</dbReference>
<evidence type="ECO:0000256" key="2">
    <source>
        <dbReference type="ARBA" id="ARBA00006003"/>
    </source>
</evidence>
<dbReference type="Ensembl" id="ENSOABT00000073244.1">
    <property type="protein sequence ID" value="ENSOABP00000061348.1"/>
    <property type="gene ID" value="ENSOABG00000029838.1"/>
</dbReference>
<comment type="similarity">
    <text evidence="2">Belongs to the glycosyltransferase 29 family.</text>
</comment>
<keyword evidence="8" id="KW-0333">Golgi apparatus</keyword>
<organism evidence="11 12">
    <name type="scientific">Oreochromis aureus</name>
    <name type="common">Israeli tilapia</name>
    <name type="synonym">Chromis aureus</name>
    <dbReference type="NCBI Taxonomy" id="47969"/>
    <lineage>
        <taxon>Eukaryota</taxon>
        <taxon>Metazoa</taxon>
        <taxon>Chordata</taxon>
        <taxon>Craniata</taxon>
        <taxon>Vertebrata</taxon>
        <taxon>Euteleostomi</taxon>
        <taxon>Actinopterygii</taxon>
        <taxon>Neopterygii</taxon>
        <taxon>Teleostei</taxon>
        <taxon>Neoteleostei</taxon>
        <taxon>Acanthomorphata</taxon>
        <taxon>Ovalentaria</taxon>
        <taxon>Cichlomorphae</taxon>
        <taxon>Cichliformes</taxon>
        <taxon>Cichlidae</taxon>
        <taxon>African cichlids</taxon>
        <taxon>Pseudocrenilabrinae</taxon>
        <taxon>Oreochromini</taxon>
        <taxon>Oreochromis</taxon>
    </lineage>
</organism>
<keyword evidence="3" id="KW-0328">Glycosyltransferase</keyword>